<keyword evidence="1" id="KW-0805">Transcription regulation</keyword>
<evidence type="ECO:0000256" key="2">
    <source>
        <dbReference type="ARBA" id="ARBA00023163"/>
    </source>
</evidence>
<organism evidence="4 5">
    <name type="scientific">Prosthecomicrobium pneumaticum</name>
    <dbReference type="NCBI Taxonomy" id="81895"/>
    <lineage>
        <taxon>Bacteria</taxon>
        <taxon>Pseudomonadati</taxon>
        <taxon>Pseudomonadota</taxon>
        <taxon>Alphaproteobacteria</taxon>
        <taxon>Hyphomicrobiales</taxon>
        <taxon>Kaistiaceae</taxon>
        <taxon>Prosthecomicrobium</taxon>
    </lineage>
</organism>
<dbReference type="InterPro" id="IPR009594">
    <property type="entry name" value="Tscrpt_reg_HTH_AraC_N"/>
</dbReference>
<sequence length="300" mass="32639">MDELRSLIARHGPIGRTATAIPGVSLLRAEATTTAAPSVYQPLFCVVAQGAKRLLVGDRVLVYDEAKYIVVSVDMPVSGEIVAASPDAPYLAFSLALDRTALATMLIEMGGAEPEPPAPIGMAVSPVTPDLLDPVKRLMRLLDRPGEIAMLAPLAEREILYRLLTGPQGAMLRQIALADSRLSRVSRAIDWIRRHYDRPLRIEALAEVAGMSHSTFHRHFRAVTAMSPLQFQKHIRLQEARQLLLSRQGDAGAVGFAVGYESASQFSREYARLFGAPPARDAARLRGLSALDRARSAETV</sequence>
<dbReference type="GO" id="GO:0003700">
    <property type="term" value="F:DNA-binding transcription factor activity"/>
    <property type="evidence" value="ECO:0007669"/>
    <property type="project" value="InterPro"/>
</dbReference>
<feature type="domain" description="HTH araC/xylS-type" evidence="3">
    <location>
        <begin position="186"/>
        <end position="284"/>
    </location>
</feature>
<gene>
    <name evidence="4" type="ORF">GGQ63_003980</name>
</gene>
<dbReference type="AlphaFoldDB" id="A0A7W9L3T7"/>
<protein>
    <submittedName>
        <fullName evidence="4">AraC-like DNA-binding protein</fullName>
    </submittedName>
</protein>
<accession>A0A7W9L3T7</accession>
<keyword evidence="5" id="KW-1185">Reference proteome</keyword>
<dbReference type="PANTHER" id="PTHR43436">
    <property type="entry name" value="ARAC-FAMILY TRANSCRIPTIONAL REGULATOR"/>
    <property type="match status" value="1"/>
</dbReference>
<comment type="caution">
    <text evidence="4">The sequence shown here is derived from an EMBL/GenBank/DDBJ whole genome shotgun (WGS) entry which is preliminary data.</text>
</comment>
<evidence type="ECO:0000313" key="5">
    <source>
        <dbReference type="Proteomes" id="UP000523821"/>
    </source>
</evidence>
<dbReference type="Pfam" id="PF06719">
    <property type="entry name" value="AraC_N"/>
    <property type="match status" value="1"/>
</dbReference>
<dbReference type="PROSITE" id="PS01124">
    <property type="entry name" value="HTH_ARAC_FAMILY_2"/>
    <property type="match status" value="1"/>
</dbReference>
<dbReference type="RefSeq" id="WP_183858321.1">
    <property type="nucleotide sequence ID" value="NZ_JACHOO010000011.1"/>
</dbReference>
<evidence type="ECO:0000259" key="3">
    <source>
        <dbReference type="PROSITE" id="PS01124"/>
    </source>
</evidence>
<proteinExistence type="predicted"/>
<keyword evidence="4" id="KW-0238">DNA-binding</keyword>
<dbReference type="SUPFAM" id="SSF46689">
    <property type="entry name" value="Homeodomain-like"/>
    <property type="match status" value="2"/>
</dbReference>
<dbReference type="InterPro" id="IPR018060">
    <property type="entry name" value="HTH_AraC"/>
</dbReference>
<keyword evidence="2" id="KW-0804">Transcription</keyword>
<dbReference type="InterPro" id="IPR009057">
    <property type="entry name" value="Homeodomain-like_sf"/>
</dbReference>
<name>A0A7W9L3T7_9HYPH</name>
<dbReference type="SMART" id="SM00342">
    <property type="entry name" value="HTH_ARAC"/>
    <property type="match status" value="1"/>
</dbReference>
<dbReference type="Pfam" id="PF12833">
    <property type="entry name" value="HTH_18"/>
    <property type="match status" value="1"/>
</dbReference>
<dbReference type="Gene3D" id="1.10.10.60">
    <property type="entry name" value="Homeodomain-like"/>
    <property type="match status" value="2"/>
</dbReference>
<reference evidence="4 5" key="1">
    <citation type="submission" date="2020-08" db="EMBL/GenBank/DDBJ databases">
        <title>Genomic Encyclopedia of Type Strains, Phase IV (KMG-IV): sequencing the most valuable type-strain genomes for metagenomic binning, comparative biology and taxonomic classification.</title>
        <authorList>
            <person name="Goeker M."/>
        </authorList>
    </citation>
    <scope>NUCLEOTIDE SEQUENCE [LARGE SCALE GENOMIC DNA]</scope>
    <source>
        <strain evidence="4 5">DSM 16268</strain>
    </source>
</reference>
<dbReference type="PANTHER" id="PTHR43436:SF1">
    <property type="entry name" value="TRANSCRIPTIONAL REGULATORY PROTEIN"/>
    <property type="match status" value="1"/>
</dbReference>
<dbReference type="GO" id="GO:0043565">
    <property type="term" value="F:sequence-specific DNA binding"/>
    <property type="evidence" value="ECO:0007669"/>
    <property type="project" value="InterPro"/>
</dbReference>
<evidence type="ECO:0000313" key="4">
    <source>
        <dbReference type="EMBL" id="MBB5754883.1"/>
    </source>
</evidence>
<dbReference type="Proteomes" id="UP000523821">
    <property type="component" value="Unassembled WGS sequence"/>
</dbReference>
<dbReference type="EMBL" id="JACHOO010000011">
    <property type="protein sequence ID" value="MBB5754883.1"/>
    <property type="molecule type" value="Genomic_DNA"/>
</dbReference>
<evidence type="ECO:0000256" key="1">
    <source>
        <dbReference type="ARBA" id="ARBA00023015"/>
    </source>
</evidence>